<sequence>METKVILKKQNLTHLKWSHARNSSGTVGTYLKSQETIDGHKIYYKLSLFDTEKGIIGHECVNEIIVDRLLTILQVEHLHYQLIHADIEIEGHIYETWLCASEDFKQPKETKAALDNYYSVNASQGQSHYDFCVAQGWQEYIDTMIVIDYLILNRDRHGANIEVLRNARKKTLRIAPLFDHGLSFLCSCFTEDDINKFDIQEDRACQNFIGTRSTLENISLLSNRPYIFKGRLTENSRDYIFKDLDKILSSEHIDKIWEMLSSRYKYYENICNS</sequence>
<comment type="caution">
    <text evidence="1">The sequence shown here is derived from an EMBL/GenBank/DDBJ whole genome shotgun (WGS) entry which is preliminary data.</text>
</comment>
<evidence type="ECO:0008006" key="3">
    <source>
        <dbReference type="Google" id="ProtNLM"/>
    </source>
</evidence>
<organism evidence="1 2">
    <name type="scientific">Pseudobutyrivibrio ruminis</name>
    <dbReference type="NCBI Taxonomy" id="46206"/>
    <lineage>
        <taxon>Bacteria</taxon>
        <taxon>Bacillati</taxon>
        <taxon>Bacillota</taxon>
        <taxon>Clostridia</taxon>
        <taxon>Lachnospirales</taxon>
        <taxon>Lachnospiraceae</taxon>
        <taxon>Pseudobutyrivibrio</taxon>
    </lineage>
</organism>
<proteinExistence type="predicted"/>
<name>A0A2G3ED25_9FIRM</name>
<keyword evidence="2" id="KW-1185">Reference proteome</keyword>
<evidence type="ECO:0000313" key="1">
    <source>
        <dbReference type="EMBL" id="PHU41192.1"/>
    </source>
</evidence>
<dbReference type="AlphaFoldDB" id="A0A2G3ED25"/>
<dbReference type="EMBL" id="PDYH01000008">
    <property type="protein sequence ID" value="PHU41192.1"/>
    <property type="molecule type" value="Genomic_DNA"/>
</dbReference>
<reference evidence="1" key="1">
    <citation type="submission" date="2017-10" db="EMBL/GenBank/DDBJ databases">
        <title>Resolving the taxonomy of Roseburia spp., Eubacterium rectale and Agathobacter spp. through phylogenomic analysis.</title>
        <authorList>
            <person name="Sheridan P.O."/>
            <person name="Walker A.W."/>
            <person name="Duncan S.H."/>
            <person name="Scott K.P."/>
            <person name="Toole P.W.O."/>
            <person name="Luis P."/>
            <person name="Flint H.J."/>
        </authorList>
    </citation>
    <scope>NUCLEOTIDE SEQUENCE [LARGE SCALE GENOMIC DNA]</scope>
    <source>
        <strain evidence="1">JK10</strain>
    </source>
</reference>
<protein>
    <recommendedName>
        <fullName evidence="3">HipA-like C-terminal domain-containing protein</fullName>
    </recommendedName>
</protein>
<accession>A0A2G3ED25</accession>
<dbReference type="Gene3D" id="1.10.1070.20">
    <property type="match status" value="1"/>
</dbReference>
<dbReference type="Proteomes" id="UP000224317">
    <property type="component" value="Unassembled WGS sequence"/>
</dbReference>
<dbReference type="RefSeq" id="WP_099412727.1">
    <property type="nucleotide sequence ID" value="NZ_PDYH01000008.1"/>
</dbReference>
<evidence type="ECO:0000313" key="2">
    <source>
        <dbReference type="Proteomes" id="UP000224317"/>
    </source>
</evidence>
<gene>
    <name evidence="1" type="ORF">CSX00_02440</name>
</gene>